<feature type="compositionally biased region" description="Polar residues" evidence="1">
    <location>
        <begin position="93"/>
        <end position="120"/>
    </location>
</feature>
<dbReference type="RefSeq" id="XP_062777429.1">
    <property type="nucleotide sequence ID" value="XM_062921378.1"/>
</dbReference>
<evidence type="ECO:0000256" key="1">
    <source>
        <dbReference type="SAM" id="MobiDB-lite"/>
    </source>
</evidence>
<dbReference type="KEGG" id="cdet:87941722"/>
<accession>A0AAX4IB34</accession>
<protein>
    <submittedName>
        <fullName evidence="2">Uncharacterized protein</fullName>
    </submittedName>
</protein>
<evidence type="ECO:0000313" key="3">
    <source>
        <dbReference type="Proteomes" id="UP001322277"/>
    </source>
</evidence>
<evidence type="ECO:0000313" key="2">
    <source>
        <dbReference type="EMBL" id="WQF80205.1"/>
    </source>
</evidence>
<dbReference type="Proteomes" id="UP001322277">
    <property type="component" value="Chromosome 3"/>
</dbReference>
<dbReference type="EMBL" id="CP137307">
    <property type="protein sequence ID" value="WQF80205.1"/>
    <property type="molecule type" value="Genomic_DNA"/>
</dbReference>
<reference evidence="3" key="1">
    <citation type="journal article" date="2023" name="bioRxiv">
        <title>Complete genome of the Medicago anthracnose fungus, Colletotrichum destructivum, reveals a mini-chromosome-like region within a core chromosome.</title>
        <authorList>
            <person name="Lapalu N."/>
            <person name="Simon A."/>
            <person name="Lu A."/>
            <person name="Plaumann P.-L."/>
            <person name="Amselem J."/>
            <person name="Pigne S."/>
            <person name="Auger A."/>
            <person name="Koch C."/>
            <person name="Dallery J.-F."/>
            <person name="O'Connell R.J."/>
        </authorList>
    </citation>
    <scope>NUCLEOTIDE SEQUENCE [LARGE SCALE GENOMIC DNA]</scope>
    <source>
        <strain evidence="3">CBS 520.97</strain>
    </source>
</reference>
<organism evidence="2 3">
    <name type="scientific">Colletotrichum destructivum</name>
    <dbReference type="NCBI Taxonomy" id="34406"/>
    <lineage>
        <taxon>Eukaryota</taxon>
        <taxon>Fungi</taxon>
        <taxon>Dikarya</taxon>
        <taxon>Ascomycota</taxon>
        <taxon>Pezizomycotina</taxon>
        <taxon>Sordariomycetes</taxon>
        <taxon>Hypocreomycetidae</taxon>
        <taxon>Glomerellales</taxon>
        <taxon>Glomerellaceae</taxon>
        <taxon>Colletotrichum</taxon>
        <taxon>Colletotrichum destructivum species complex</taxon>
    </lineage>
</organism>
<keyword evidence="3" id="KW-1185">Reference proteome</keyword>
<dbReference type="GeneID" id="87941722"/>
<name>A0AAX4IB34_9PEZI</name>
<proteinExistence type="predicted"/>
<gene>
    <name evidence="2" type="ORF">CDEST_05219</name>
</gene>
<feature type="region of interest" description="Disordered" evidence="1">
    <location>
        <begin position="91"/>
        <end position="122"/>
    </location>
</feature>
<feature type="region of interest" description="Disordered" evidence="1">
    <location>
        <begin position="247"/>
        <end position="274"/>
    </location>
</feature>
<dbReference type="AlphaFoldDB" id="A0AAX4IB34"/>
<feature type="region of interest" description="Disordered" evidence="1">
    <location>
        <begin position="195"/>
        <end position="228"/>
    </location>
</feature>
<sequence>MTYGTYWQQQLPSIPTTTAVHEVNYSGVIAAERRHPDKRGSSNTPNEANPAVYAGISVKSEEPSPILYLPLREVESPRHSSLLVTAAKGPTLRNASSQRESGTLPSNCHSNITRESQSNSRFDRNEAWDIPEDRKFGMHRSLFSPQVLSPIKRQRGRPSTTRVEKMKLENHKALAIPATRNLSLRKNIRDGFAKDETFLSGSQHSVKRRRRSPPLPGIGPLSVSFGPKPTITRKIKKRTGVRESFIIDPDLDPDSKKQEQPEGFNVPNNAPIASDRAGQSYHHVLPSVEKSTTDNDVREPLVLPSLRTHDRVRRFRSPTYSFGGSYADSLMLAEDTGCGNVSFDFGPRARRQDIRRRADSTTAEGVSAMMRRPGPKTVQTLRTSAALSRDEAQPVAKPRWKETIGMSAKPIIALRML</sequence>